<dbReference type="PANTHER" id="PTHR36437:SF2">
    <property type="entry name" value="GLYOXALASE_BLEOMYCIN RESISTANCE PROTEIN_DIOXYGENASE"/>
    <property type="match status" value="1"/>
</dbReference>
<dbReference type="EMBL" id="CP108264">
    <property type="protein sequence ID" value="WTU78075.1"/>
    <property type="molecule type" value="Genomic_DNA"/>
</dbReference>
<dbReference type="InterPro" id="IPR029068">
    <property type="entry name" value="Glyas_Bleomycin-R_OHBP_Dase"/>
</dbReference>
<evidence type="ECO:0000256" key="1">
    <source>
        <dbReference type="SAM" id="MobiDB-lite"/>
    </source>
</evidence>
<evidence type="ECO:0000259" key="2">
    <source>
        <dbReference type="PROSITE" id="PS51819"/>
    </source>
</evidence>
<organism evidence="3">
    <name type="scientific">Streptomyces sp. NBC_00049</name>
    <dbReference type="NCBI Taxonomy" id="2903617"/>
    <lineage>
        <taxon>Bacteria</taxon>
        <taxon>Bacillati</taxon>
        <taxon>Actinomycetota</taxon>
        <taxon>Actinomycetes</taxon>
        <taxon>Kitasatosporales</taxon>
        <taxon>Streptomycetaceae</taxon>
        <taxon>Streptomyces</taxon>
    </lineage>
</organism>
<gene>
    <name evidence="3" type="ORF">OG327_34895</name>
</gene>
<reference evidence="3" key="1">
    <citation type="submission" date="2022-10" db="EMBL/GenBank/DDBJ databases">
        <title>The complete genomes of actinobacterial strains from the NBC collection.</title>
        <authorList>
            <person name="Joergensen T.S."/>
            <person name="Alvarez Arevalo M."/>
            <person name="Sterndorff E.B."/>
            <person name="Faurdal D."/>
            <person name="Vuksanovic O."/>
            <person name="Mourched A.-S."/>
            <person name="Charusanti P."/>
            <person name="Shaw S."/>
            <person name="Blin K."/>
            <person name="Weber T."/>
        </authorList>
    </citation>
    <scope>NUCLEOTIDE SEQUENCE</scope>
    <source>
        <strain evidence="3">NBC_00049</strain>
    </source>
</reference>
<dbReference type="PROSITE" id="PS51819">
    <property type="entry name" value="VOC"/>
    <property type="match status" value="1"/>
</dbReference>
<evidence type="ECO:0000313" key="3">
    <source>
        <dbReference type="EMBL" id="WTU78075.1"/>
    </source>
</evidence>
<dbReference type="Pfam" id="PF00903">
    <property type="entry name" value="Glyoxalase"/>
    <property type="match status" value="1"/>
</dbReference>
<feature type="compositionally biased region" description="Basic and acidic residues" evidence="1">
    <location>
        <begin position="92"/>
        <end position="104"/>
    </location>
</feature>
<feature type="domain" description="VOC" evidence="2">
    <location>
        <begin position="12"/>
        <end position="156"/>
    </location>
</feature>
<dbReference type="Gene3D" id="3.10.180.10">
    <property type="entry name" value="2,3-Dihydroxybiphenyl 1,2-Dioxygenase, domain 1"/>
    <property type="match status" value="1"/>
</dbReference>
<sequence length="159" mass="16474">MALSPDQGPFSALGRMVVPVTDTDEALGFYREVLGFEVLHDETAGGYRYLHVGLPGQAPVGLWLMPPATLPAGAGAGAGPGAVAGAGGGPAARERGPSGHRDGGRPLFVLYTADVHEVGRRLRARGVPVWDERAAVDGRSLHFADPHGNVIVAAQLPVR</sequence>
<dbReference type="InterPro" id="IPR037523">
    <property type="entry name" value="VOC_core"/>
</dbReference>
<dbReference type="PANTHER" id="PTHR36437">
    <property type="entry name" value="GLYOXALASE/BLEOMYCIN RESISTANCE PROTEIN/DIOXYGENASE"/>
    <property type="match status" value="1"/>
</dbReference>
<dbReference type="InterPro" id="IPR004360">
    <property type="entry name" value="Glyas_Fos-R_dOase_dom"/>
</dbReference>
<dbReference type="SUPFAM" id="SSF54593">
    <property type="entry name" value="Glyoxalase/Bleomycin resistance protein/Dihydroxybiphenyl dioxygenase"/>
    <property type="match status" value="1"/>
</dbReference>
<proteinExistence type="predicted"/>
<feature type="compositionally biased region" description="Gly residues" evidence="1">
    <location>
        <begin position="80"/>
        <end position="90"/>
    </location>
</feature>
<dbReference type="AlphaFoldDB" id="A0AAU2JZN8"/>
<accession>A0AAU2JZN8</accession>
<protein>
    <submittedName>
        <fullName evidence="3">VOC family protein</fullName>
    </submittedName>
</protein>
<feature type="region of interest" description="Disordered" evidence="1">
    <location>
        <begin position="80"/>
        <end position="104"/>
    </location>
</feature>
<name>A0AAU2JZN8_9ACTN</name>